<evidence type="ECO:0000256" key="1">
    <source>
        <dbReference type="ARBA" id="ARBA00009809"/>
    </source>
</evidence>
<dbReference type="Gene3D" id="3.20.20.80">
    <property type="entry name" value="Glycosidases"/>
    <property type="match status" value="1"/>
</dbReference>
<comment type="similarity">
    <text evidence="1">Belongs to the glycosyl hydrolase 35 family.</text>
</comment>
<evidence type="ECO:0000259" key="2">
    <source>
        <dbReference type="Pfam" id="PF01301"/>
    </source>
</evidence>
<protein>
    <recommendedName>
        <fullName evidence="2">Glycoside hydrolase 35 catalytic domain-containing protein</fullName>
    </recommendedName>
</protein>
<sequence>MLAQSTQLPRKESTGIQLPIRAWFPSQLYEAIRAQKEAFDRRLPIMFRMRLHQLYSTNLINRTFEIDTLNDVFLKDNEEFQFISGSIHYFRIPRIYWLDRLQKASALGLDAVQM</sequence>
<keyword evidence="4" id="KW-1185">Reference proteome</keyword>
<name>A0A1S8X247_OPIVI</name>
<dbReference type="SUPFAM" id="SSF51445">
    <property type="entry name" value="(Trans)glycosidases"/>
    <property type="match status" value="1"/>
</dbReference>
<dbReference type="InterPro" id="IPR017853">
    <property type="entry name" value="GH"/>
</dbReference>
<evidence type="ECO:0000313" key="3">
    <source>
        <dbReference type="EMBL" id="OON20788.1"/>
    </source>
</evidence>
<dbReference type="Proteomes" id="UP000243686">
    <property type="component" value="Unassembled WGS sequence"/>
</dbReference>
<reference evidence="3 4" key="1">
    <citation type="submission" date="2015-03" db="EMBL/GenBank/DDBJ databases">
        <title>Draft genome of the nematode, Opisthorchis viverrini.</title>
        <authorList>
            <person name="Mitreva M."/>
        </authorList>
    </citation>
    <scope>NUCLEOTIDE SEQUENCE [LARGE SCALE GENOMIC DNA]</scope>
    <source>
        <strain evidence="3">Khon Kaen</strain>
    </source>
</reference>
<evidence type="ECO:0000313" key="4">
    <source>
        <dbReference type="Proteomes" id="UP000243686"/>
    </source>
</evidence>
<feature type="domain" description="Glycoside hydrolase 35 catalytic" evidence="2">
    <location>
        <begin position="73"/>
        <end position="114"/>
    </location>
</feature>
<dbReference type="GO" id="GO:0004553">
    <property type="term" value="F:hydrolase activity, hydrolyzing O-glycosyl compounds"/>
    <property type="evidence" value="ECO:0007669"/>
    <property type="project" value="InterPro"/>
</dbReference>
<dbReference type="InterPro" id="IPR001944">
    <property type="entry name" value="Glycoside_Hdrlase_35"/>
</dbReference>
<dbReference type="Pfam" id="PF01301">
    <property type="entry name" value="Glyco_hydro_35"/>
    <property type="match status" value="1"/>
</dbReference>
<gene>
    <name evidence="3" type="ORF">X801_03323</name>
</gene>
<organism evidence="3 4">
    <name type="scientific">Opisthorchis viverrini</name>
    <name type="common">Southeast Asian liver fluke</name>
    <dbReference type="NCBI Taxonomy" id="6198"/>
    <lineage>
        <taxon>Eukaryota</taxon>
        <taxon>Metazoa</taxon>
        <taxon>Spiralia</taxon>
        <taxon>Lophotrochozoa</taxon>
        <taxon>Platyhelminthes</taxon>
        <taxon>Trematoda</taxon>
        <taxon>Digenea</taxon>
        <taxon>Opisthorchiida</taxon>
        <taxon>Opisthorchiata</taxon>
        <taxon>Opisthorchiidae</taxon>
        <taxon>Opisthorchis</taxon>
    </lineage>
</organism>
<dbReference type="GO" id="GO:0005975">
    <property type="term" value="P:carbohydrate metabolic process"/>
    <property type="evidence" value="ECO:0007669"/>
    <property type="project" value="InterPro"/>
</dbReference>
<accession>A0A1S8X247</accession>
<proteinExistence type="inferred from homology"/>
<dbReference type="InterPro" id="IPR031330">
    <property type="entry name" value="Gly_Hdrlase_35_cat"/>
</dbReference>
<dbReference type="AlphaFoldDB" id="A0A1S8X247"/>
<dbReference type="EMBL" id="KV892441">
    <property type="protein sequence ID" value="OON20788.1"/>
    <property type="molecule type" value="Genomic_DNA"/>
</dbReference>
<dbReference type="PRINTS" id="PR00742">
    <property type="entry name" value="GLHYDRLASE35"/>
</dbReference>